<keyword evidence="2" id="KW-1185">Reference proteome</keyword>
<dbReference type="RefSeq" id="WP_305027527.1">
    <property type="nucleotide sequence ID" value="NZ_JAUQTA010000001.1"/>
</dbReference>
<protein>
    <submittedName>
        <fullName evidence="1">Uncharacterized protein</fullName>
    </submittedName>
</protein>
<gene>
    <name evidence="1" type="ORF">Q5722_07195</name>
</gene>
<sequence length="162" mass="17602">MTASDLGADVLGWLDAPLNFVARPDPVAPNDRPERRIALCLMVVDKSWGGRATWKAVHVLSWALKSHSRLEMVARLRDGTGPADRPVVRFDPALDRALDLAVGLGFLARSDAGVFSLTPVGQDALSEVRAAGLFVDEEEALTSVKGKISNSSVERLLEWRTK</sequence>
<evidence type="ECO:0000313" key="2">
    <source>
        <dbReference type="Proteomes" id="UP001233314"/>
    </source>
</evidence>
<accession>A0ABT9AZX6</accession>
<organism evidence="1 2">
    <name type="scientific">Nocardioides jiangxiensis</name>
    <dbReference type="NCBI Taxonomy" id="3064524"/>
    <lineage>
        <taxon>Bacteria</taxon>
        <taxon>Bacillati</taxon>
        <taxon>Actinomycetota</taxon>
        <taxon>Actinomycetes</taxon>
        <taxon>Propionibacteriales</taxon>
        <taxon>Nocardioidaceae</taxon>
        <taxon>Nocardioides</taxon>
    </lineage>
</organism>
<evidence type="ECO:0000313" key="1">
    <source>
        <dbReference type="EMBL" id="MDO7868152.1"/>
    </source>
</evidence>
<name>A0ABT9AZX6_9ACTN</name>
<dbReference type="Proteomes" id="UP001233314">
    <property type="component" value="Unassembled WGS sequence"/>
</dbReference>
<dbReference type="EMBL" id="JAUQTA010000001">
    <property type="protein sequence ID" value="MDO7868152.1"/>
    <property type="molecule type" value="Genomic_DNA"/>
</dbReference>
<comment type="caution">
    <text evidence="1">The sequence shown here is derived from an EMBL/GenBank/DDBJ whole genome shotgun (WGS) entry which is preliminary data.</text>
</comment>
<proteinExistence type="predicted"/>
<reference evidence="1 2" key="1">
    <citation type="submission" date="2023-07" db="EMBL/GenBank/DDBJ databases">
        <title>Nocardioides sp. nov WY-20 isolated from soil.</title>
        <authorList>
            <person name="Liu B."/>
            <person name="Wan Y."/>
        </authorList>
    </citation>
    <scope>NUCLEOTIDE SEQUENCE [LARGE SCALE GENOMIC DNA]</scope>
    <source>
        <strain evidence="1 2">WY-20</strain>
    </source>
</reference>